<comment type="caution">
    <text evidence="1">The sequence shown here is derived from an EMBL/GenBank/DDBJ whole genome shotgun (WGS) entry which is preliminary data.</text>
</comment>
<dbReference type="EMBL" id="JAPFFF010000009">
    <property type="protein sequence ID" value="KAK8881790.1"/>
    <property type="molecule type" value="Genomic_DNA"/>
</dbReference>
<reference evidence="1 2" key="1">
    <citation type="submission" date="2024-04" db="EMBL/GenBank/DDBJ databases">
        <title>Tritrichomonas musculus Genome.</title>
        <authorList>
            <person name="Alves-Ferreira E."/>
            <person name="Grigg M."/>
            <person name="Lorenzi H."/>
            <person name="Galac M."/>
        </authorList>
    </citation>
    <scope>NUCLEOTIDE SEQUENCE [LARGE SCALE GENOMIC DNA]</scope>
    <source>
        <strain evidence="1 2">EAF2021</strain>
    </source>
</reference>
<evidence type="ECO:0000313" key="2">
    <source>
        <dbReference type="Proteomes" id="UP001470230"/>
    </source>
</evidence>
<sequence>MNFLELCDAPATYENIAQILGYPTIEVNPEQRGKQCSNCGSHEHTYESCKLPKMDQLLEMFGQNSYDSTPNAVQAKKKIVSELYQKNV</sequence>
<proteinExistence type="predicted"/>
<evidence type="ECO:0000313" key="1">
    <source>
        <dbReference type="EMBL" id="KAK8881790.1"/>
    </source>
</evidence>
<name>A0ABR2JSA9_9EUKA</name>
<gene>
    <name evidence="1" type="ORF">M9Y10_044426</name>
</gene>
<organism evidence="1 2">
    <name type="scientific">Tritrichomonas musculus</name>
    <dbReference type="NCBI Taxonomy" id="1915356"/>
    <lineage>
        <taxon>Eukaryota</taxon>
        <taxon>Metamonada</taxon>
        <taxon>Parabasalia</taxon>
        <taxon>Tritrichomonadida</taxon>
        <taxon>Tritrichomonadidae</taxon>
        <taxon>Tritrichomonas</taxon>
    </lineage>
</organism>
<keyword evidence="2" id="KW-1185">Reference proteome</keyword>
<dbReference type="Proteomes" id="UP001470230">
    <property type="component" value="Unassembled WGS sequence"/>
</dbReference>
<accession>A0ABR2JSA9</accession>
<protein>
    <submittedName>
        <fullName evidence="1">Uncharacterized protein</fullName>
    </submittedName>
</protein>